<proteinExistence type="predicted"/>
<feature type="transmembrane region" description="Helical" evidence="1">
    <location>
        <begin position="126"/>
        <end position="149"/>
    </location>
</feature>
<evidence type="ECO:0000313" key="3">
    <source>
        <dbReference type="Proteomes" id="UP000283841"/>
    </source>
</evidence>
<dbReference type="GeneID" id="39598553"/>
<dbReference type="EMBL" id="RCNU01000017">
    <property type="protein sequence ID" value="RWQ91745.1"/>
    <property type="molecule type" value="Genomic_DNA"/>
</dbReference>
<sequence>MACLKGNLPDPSVHDRRYPPLVLHTEAPDDIEEAPLELGRLPDRLDALDRVDGRLGVSDPDRSLFRCRPGKNNLRGRPPLSSPEAYWFLKGRNPKRRGASVIGGCASGAWIGDRLPKMRRFAIRDLLGAGVPVVAGVGSSILVFVTSMVTSSQHLSREIRSGRNGMEFSVDCVSYARPKPPICSFQLTGSMQPVLNSVFGRRRLIEK</sequence>
<name>A0A443HIX7_BYSSP</name>
<comment type="caution">
    <text evidence="2">The sequence shown here is derived from an EMBL/GenBank/DDBJ whole genome shotgun (WGS) entry which is preliminary data.</text>
</comment>
<evidence type="ECO:0000313" key="2">
    <source>
        <dbReference type="EMBL" id="RWQ91745.1"/>
    </source>
</evidence>
<keyword evidence="1" id="KW-0472">Membrane</keyword>
<keyword evidence="1" id="KW-0812">Transmembrane</keyword>
<gene>
    <name evidence="2" type="ORF">C8Q69DRAFT_448269</name>
</gene>
<reference evidence="2 3" key="1">
    <citation type="journal article" date="2018" name="Front. Microbiol.">
        <title>Genomic and genetic insights into a cosmopolitan fungus, Paecilomyces variotii (Eurotiales).</title>
        <authorList>
            <person name="Urquhart A.S."/>
            <person name="Mondo S.J."/>
            <person name="Makela M.R."/>
            <person name="Hane J.K."/>
            <person name="Wiebenga A."/>
            <person name="He G."/>
            <person name="Mihaltcheva S."/>
            <person name="Pangilinan J."/>
            <person name="Lipzen A."/>
            <person name="Barry K."/>
            <person name="de Vries R.P."/>
            <person name="Grigoriev I.V."/>
            <person name="Idnurm A."/>
        </authorList>
    </citation>
    <scope>NUCLEOTIDE SEQUENCE [LARGE SCALE GENOMIC DNA]</scope>
    <source>
        <strain evidence="2 3">CBS 101075</strain>
    </source>
</reference>
<evidence type="ECO:0000256" key="1">
    <source>
        <dbReference type="SAM" id="Phobius"/>
    </source>
</evidence>
<dbReference type="Proteomes" id="UP000283841">
    <property type="component" value="Unassembled WGS sequence"/>
</dbReference>
<dbReference type="AlphaFoldDB" id="A0A443HIX7"/>
<keyword evidence="3" id="KW-1185">Reference proteome</keyword>
<protein>
    <submittedName>
        <fullName evidence="2">Uncharacterized protein</fullName>
    </submittedName>
</protein>
<dbReference type="VEuPathDB" id="FungiDB:C8Q69DRAFT_448269"/>
<keyword evidence="1" id="KW-1133">Transmembrane helix</keyword>
<dbReference type="RefSeq" id="XP_028481390.1">
    <property type="nucleotide sequence ID" value="XM_028629276.1"/>
</dbReference>
<organism evidence="2 3">
    <name type="scientific">Byssochlamys spectabilis</name>
    <name type="common">Paecilomyces variotii</name>
    <dbReference type="NCBI Taxonomy" id="264951"/>
    <lineage>
        <taxon>Eukaryota</taxon>
        <taxon>Fungi</taxon>
        <taxon>Dikarya</taxon>
        <taxon>Ascomycota</taxon>
        <taxon>Pezizomycotina</taxon>
        <taxon>Eurotiomycetes</taxon>
        <taxon>Eurotiomycetidae</taxon>
        <taxon>Eurotiales</taxon>
        <taxon>Thermoascaceae</taxon>
        <taxon>Paecilomyces</taxon>
    </lineage>
</organism>
<accession>A0A443HIX7</accession>